<comment type="caution">
    <text evidence="2">The sequence shown here is derived from an EMBL/GenBank/DDBJ whole genome shotgun (WGS) entry which is preliminary data.</text>
</comment>
<dbReference type="InterPro" id="IPR000182">
    <property type="entry name" value="GNAT_dom"/>
</dbReference>
<sequence length="199" mass="21349">MIITTEEPRHSAAIEALLDQSFGTDRHTKTAYRLRDTVAPLSDLGLVALEHDDHGEEVLQGTIRYWPISISGFVPALLLGPIAVAPHLQGAGLGSKLIRMSLNKAAAAGHRIVLLVGDAPYYSRFGFTRRLTMDLQLPGPVDLDRFLGLEIVPGALDGVSGMITPWTGTATEDLAIPVPGAFATPAGFAQTRLWYARPA</sequence>
<evidence type="ECO:0000259" key="1">
    <source>
        <dbReference type="PROSITE" id="PS51186"/>
    </source>
</evidence>
<dbReference type="EMBL" id="JABFDB010000040">
    <property type="protein sequence ID" value="NYZ24397.1"/>
    <property type="molecule type" value="Genomic_DNA"/>
</dbReference>
<dbReference type="RefSeq" id="WP_180286175.1">
    <property type="nucleotide sequence ID" value="NZ_JABFDB010000040.1"/>
</dbReference>
<evidence type="ECO:0000313" key="3">
    <source>
        <dbReference type="Proteomes" id="UP000584642"/>
    </source>
</evidence>
<feature type="domain" description="N-acetyltransferase" evidence="1">
    <location>
        <begin position="1"/>
        <end position="148"/>
    </location>
</feature>
<reference evidence="2 3" key="1">
    <citation type="submission" date="2020-05" db="EMBL/GenBank/DDBJ databases">
        <title>Azospirillum oleiclasticum sp. nov, a nitrogen-fixing and heavy crude oil-emulsifying bacterium isolated from the crude oil of Yumen Oilfield.</title>
        <authorList>
            <person name="Wu D."/>
            <person name="Cai M."/>
            <person name="Zhang X."/>
        </authorList>
    </citation>
    <scope>NUCLEOTIDE SEQUENCE [LARGE SCALE GENOMIC DNA]</scope>
    <source>
        <strain evidence="2 3">ROY-1-1-2</strain>
    </source>
</reference>
<protein>
    <submittedName>
        <fullName evidence="2">N-acetyltransferase</fullName>
    </submittedName>
</protein>
<name>A0ABX2TM60_9PROT</name>
<keyword evidence="3" id="KW-1185">Reference proteome</keyword>
<dbReference type="Proteomes" id="UP000584642">
    <property type="component" value="Unassembled WGS sequence"/>
</dbReference>
<accession>A0ABX2TM60</accession>
<dbReference type="SUPFAM" id="SSF55729">
    <property type="entry name" value="Acyl-CoA N-acyltransferases (Nat)"/>
    <property type="match status" value="1"/>
</dbReference>
<evidence type="ECO:0000313" key="2">
    <source>
        <dbReference type="EMBL" id="NYZ24397.1"/>
    </source>
</evidence>
<dbReference type="Gene3D" id="3.40.630.30">
    <property type="match status" value="1"/>
</dbReference>
<dbReference type="CDD" id="cd04301">
    <property type="entry name" value="NAT_SF"/>
    <property type="match status" value="1"/>
</dbReference>
<organism evidence="2 3">
    <name type="scientific">Azospirillum oleiclasticum</name>
    <dbReference type="NCBI Taxonomy" id="2735135"/>
    <lineage>
        <taxon>Bacteria</taxon>
        <taxon>Pseudomonadati</taxon>
        <taxon>Pseudomonadota</taxon>
        <taxon>Alphaproteobacteria</taxon>
        <taxon>Rhodospirillales</taxon>
        <taxon>Azospirillaceae</taxon>
        <taxon>Azospirillum</taxon>
    </lineage>
</organism>
<dbReference type="Pfam" id="PF13508">
    <property type="entry name" value="Acetyltransf_7"/>
    <property type="match status" value="1"/>
</dbReference>
<dbReference type="PROSITE" id="PS51186">
    <property type="entry name" value="GNAT"/>
    <property type="match status" value="1"/>
</dbReference>
<proteinExistence type="predicted"/>
<gene>
    <name evidence="2" type="ORF">HND93_32235</name>
</gene>
<dbReference type="InterPro" id="IPR016181">
    <property type="entry name" value="Acyl_CoA_acyltransferase"/>
</dbReference>